<evidence type="ECO:0000256" key="1">
    <source>
        <dbReference type="PROSITE-ProRule" id="PRU00023"/>
    </source>
</evidence>
<evidence type="ECO:0000313" key="4">
    <source>
        <dbReference type="Proteomes" id="UP000007796"/>
    </source>
</evidence>
<dbReference type="AlphaFoldDB" id="F0XRW7"/>
<dbReference type="PROSITE" id="PS50297">
    <property type="entry name" value="ANK_REP_REGION"/>
    <property type="match status" value="1"/>
</dbReference>
<feature type="repeat" description="ANK" evidence="1">
    <location>
        <begin position="113"/>
        <end position="145"/>
    </location>
</feature>
<dbReference type="Pfam" id="PF00023">
    <property type="entry name" value="Ank"/>
    <property type="match status" value="1"/>
</dbReference>
<sequence>MDISNIYKDALCGKLNNEKLKHYLALGEDINGKNTGIALTPLMAAVVHSRHKVVKLLVDNEAETHTASAAGQTALWLAASKTNKHRKEIVQLLLDAPQFRTEDLNKIPTNSGDGNTPVMEAVQRGDEVIVRMLVDAGADLTVANREGKRAKDLAEERKDKKLLIALLPAAERHNHHLPMIDRIAKFLRWIIFWVNVSGLVAGVLNAIFGLTGCQNSTKEADTPAPSGPGDCKTVEEFKNYANESGLERFFPRDDQFLHRLVDGIAAFKDSPSPLNTPERIDGLVKLALFQPILFCDDSTSMKGPTSAASTVSRIEALRDVVERITRICNLLTPDDNGTVIRFINQKVTWGPMNADQVREKMRDVVPRGGTRIGTNLLSKVLKPFVYEQIDAGEKAGSGIYLNRPYLICIITDGCPTDGTLFAESMQTLVSFVVCQIGDDPGATAFLRTLMEKKNEFGDSVYVCKGTNNDDLEIRLFNILATPLMR</sequence>
<dbReference type="eggNOG" id="KOG4177">
    <property type="taxonomic scope" value="Eukaryota"/>
</dbReference>
<organism evidence="4">
    <name type="scientific">Grosmannia clavigera (strain kw1407 / UAMH 11150)</name>
    <name type="common">Blue stain fungus</name>
    <name type="synonym">Graphiocladiella clavigera</name>
    <dbReference type="NCBI Taxonomy" id="655863"/>
    <lineage>
        <taxon>Eukaryota</taxon>
        <taxon>Fungi</taxon>
        <taxon>Dikarya</taxon>
        <taxon>Ascomycota</taxon>
        <taxon>Pezizomycotina</taxon>
        <taxon>Sordariomycetes</taxon>
        <taxon>Sordariomycetidae</taxon>
        <taxon>Ophiostomatales</taxon>
        <taxon>Ophiostomataceae</taxon>
        <taxon>Leptographium</taxon>
    </lineage>
</organism>
<reference evidence="3 4" key="1">
    <citation type="journal article" date="2011" name="Proc. Natl. Acad. Sci. U.S.A.">
        <title>Genome and transcriptome analyses of the mountain pine beetle-fungal symbiont Grosmannia clavigera, a lodgepole pine pathogen.</title>
        <authorList>
            <person name="DiGuistini S."/>
            <person name="Wang Y."/>
            <person name="Liao N.Y."/>
            <person name="Taylor G."/>
            <person name="Tanguay P."/>
            <person name="Feau N."/>
            <person name="Henrissat B."/>
            <person name="Chan S.K."/>
            <person name="Hesse-Orce U."/>
            <person name="Alamouti S.M."/>
            <person name="Tsui C.K.M."/>
            <person name="Docking R.T."/>
            <person name="Levasseur A."/>
            <person name="Haridas S."/>
            <person name="Robertson G."/>
            <person name="Birol I."/>
            <person name="Holt R.A."/>
            <person name="Marra M.A."/>
            <person name="Hamelin R.C."/>
            <person name="Hirst M."/>
            <person name="Jones S.J.M."/>
            <person name="Bohlmann J."/>
            <person name="Breuil C."/>
        </authorList>
    </citation>
    <scope>NUCLEOTIDE SEQUENCE [LARGE SCALE GENOMIC DNA]</scope>
    <source>
        <strain evidence="4">kw1407 / UAMH 11150</strain>
    </source>
</reference>
<dbReference type="PANTHER" id="PTHR34706:SF3">
    <property type="entry name" value="ANKYRIN REPEAT PROTEIN (AFU_ORTHOLOGUE AFUA_7G06200)"/>
    <property type="match status" value="1"/>
</dbReference>
<dbReference type="InterPro" id="IPR036465">
    <property type="entry name" value="vWFA_dom_sf"/>
</dbReference>
<proteinExistence type="predicted"/>
<dbReference type="Pfam" id="PF12796">
    <property type="entry name" value="Ank_2"/>
    <property type="match status" value="1"/>
</dbReference>
<dbReference type="STRING" id="655863.F0XRW7"/>
<keyword evidence="2" id="KW-0472">Membrane</keyword>
<gene>
    <name evidence="3" type="ORF">CMQ_7920</name>
</gene>
<protein>
    <submittedName>
        <fullName evidence="3">Ankyrin repeat protein</fullName>
    </submittedName>
</protein>
<dbReference type="HOGENOM" id="CLU_024883_0_0_1"/>
<evidence type="ECO:0000313" key="3">
    <source>
        <dbReference type="EMBL" id="EFW99552.1"/>
    </source>
</evidence>
<dbReference type="InterPro" id="IPR036770">
    <property type="entry name" value="Ankyrin_rpt-contain_sf"/>
</dbReference>
<dbReference type="Gene3D" id="3.40.50.410">
    <property type="entry name" value="von Willebrand factor, type A domain"/>
    <property type="match status" value="1"/>
</dbReference>
<dbReference type="PROSITE" id="PS50088">
    <property type="entry name" value="ANK_REPEAT"/>
    <property type="match status" value="1"/>
</dbReference>
<dbReference type="PANTHER" id="PTHR34706">
    <property type="entry name" value="SLR1338 PROTEIN"/>
    <property type="match status" value="1"/>
</dbReference>
<dbReference type="SUPFAM" id="SSF53300">
    <property type="entry name" value="vWA-like"/>
    <property type="match status" value="1"/>
</dbReference>
<dbReference type="OrthoDB" id="2142040at2759"/>
<dbReference type="Gene3D" id="1.25.40.20">
    <property type="entry name" value="Ankyrin repeat-containing domain"/>
    <property type="match status" value="1"/>
</dbReference>
<keyword evidence="1" id="KW-0040">ANK repeat</keyword>
<dbReference type="SUPFAM" id="SSF48403">
    <property type="entry name" value="Ankyrin repeat"/>
    <property type="match status" value="1"/>
</dbReference>
<dbReference type="InterPro" id="IPR002110">
    <property type="entry name" value="Ankyrin_rpt"/>
</dbReference>
<dbReference type="GeneID" id="25981518"/>
<dbReference type="EMBL" id="GL629990">
    <property type="protein sequence ID" value="EFW99552.1"/>
    <property type="molecule type" value="Genomic_DNA"/>
</dbReference>
<keyword evidence="4" id="KW-1185">Reference proteome</keyword>
<feature type="transmembrane region" description="Helical" evidence="2">
    <location>
        <begin position="186"/>
        <end position="208"/>
    </location>
</feature>
<keyword evidence="2" id="KW-1133">Transmembrane helix</keyword>
<dbReference type="InParanoid" id="F0XRW7"/>
<name>F0XRW7_GROCL</name>
<dbReference type="Proteomes" id="UP000007796">
    <property type="component" value="Unassembled WGS sequence"/>
</dbReference>
<accession>F0XRW7</accession>
<evidence type="ECO:0000256" key="2">
    <source>
        <dbReference type="SAM" id="Phobius"/>
    </source>
</evidence>
<dbReference type="RefSeq" id="XP_014169035.1">
    <property type="nucleotide sequence ID" value="XM_014313560.1"/>
</dbReference>
<dbReference type="SMART" id="SM00248">
    <property type="entry name" value="ANK"/>
    <property type="match status" value="3"/>
</dbReference>
<keyword evidence="2" id="KW-0812">Transmembrane</keyword>